<dbReference type="PANTHER" id="PTHR30069">
    <property type="entry name" value="TONB-DEPENDENT OUTER MEMBRANE RECEPTOR"/>
    <property type="match status" value="1"/>
</dbReference>
<sequence>MKINFNYYFSRESFGFQHVGFIKNSCFLLLAFVFILLSSNVSRAQTVVSVNGKVLDASSKKPIPGVKIENQQNKVLGVTDVSGKFFFKAKDKDIIVLTMVGYEKQFETISKDSTHVVYILEPKNTAIDEVVVTALNIERDQKALGYAVTTLKNEELTETMPNNWTEALSGKVAGLNLVRSNAGPTGSNSIILRGESNLTGNNDALIVVDGVIINGGSGRKVGGSGAYLDESVVDYGSNIDDINPDDIENVTILKGPGAAALYGSRGANGAIIITTKSGKKKDKGIGISFNSNNSIAKINKVPDLQYEYGQGDMVDYYSYGATADGANTGGTSKAYGAKFDGQYYYQYDPVLQGRGPERTLWRPYKDEGFNAFFETAKTSTNSISVDGGTDKTTARFSYTNVQNKWIVPNTGYNRHTVSVSVNSNPSKYLKISAKVDYTNKNSDNLPSGGYNNQTIMYGYIFWQPNGNINWLKNYWKNGYENVLQNTPLSTGRDNPYLIAYQMLNTQDRNALTGNVAATFIVNKQLDFTIRTAVDQATDERTQQRPFDTYNFPKGMYRQQNVVSREINTDVLLKYKTKVTEDINVNASVGGALLRNNYSRVAMTADSLLYPGVFSFANAASAVVASPYKSTYATNSVYALVAGDYKNFAFLDFTFRNDWSSLLATPTSTANVSYFYPSVNGSLVLSDLVRLPRSINYLKWRASVAGVGSGGTNPYQTSNPYLSSALYTGGGLYNPVSLSNEHLKPLFTMSYETGFELKMLKNRLGLDITVYNSNTRDQILTTILDRSSGYNSMVVNAGEVRNRGIEIALTGTPIKKRNGLTWTVNGTFSKNDNKILSLAKNTESLILQTGPGSNGYVMAYVGGGMGDLYGRGYKRTAAGDIIYEAGLPVLSEDLLYLGNTTADVKGSIQNKFKYKGFSFGFLFDAQMGGVAYSLTQGKMAVQGKTKSTLPGRENGIVGNGVVDNGDGTYSPNTVAVYDMSSYYDQHFGVSNVEGAVFTTDFIKLREVRFDYTLKTSLVQKMKLQKLAIGVYGRDLFIWSKWPGFDPEFGTLSGSEISRGFEIGQFPSTKTFGVNLNVTF</sequence>
<dbReference type="InterPro" id="IPR023996">
    <property type="entry name" value="TonB-dep_OMP_SusC/RagA"/>
</dbReference>
<dbReference type="Pfam" id="PF13715">
    <property type="entry name" value="CarbopepD_reg_2"/>
    <property type="match status" value="1"/>
</dbReference>
<dbReference type="InterPro" id="IPR037066">
    <property type="entry name" value="Plug_dom_sf"/>
</dbReference>
<evidence type="ECO:0000256" key="1">
    <source>
        <dbReference type="ARBA" id="ARBA00004571"/>
    </source>
</evidence>
<keyword evidence="6 8" id="KW-0472">Membrane</keyword>
<dbReference type="NCBIfam" id="TIGR04056">
    <property type="entry name" value="OMP_RagA_SusC"/>
    <property type="match status" value="1"/>
</dbReference>
<dbReference type="SUPFAM" id="SSF49464">
    <property type="entry name" value="Carboxypeptidase regulatory domain-like"/>
    <property type="match status" value="1"/>
</dbReference>
<keyword evidence="4 8" id="KW-0812">Transmembrane</keyword>
<dbReference type="PANTHER" id="PTHR30069:SF29">
    <property type="entry name" value="HEMOGLOBIN AND HEMOGLOBIN-HAPTOGLOBIN-BINDING PROTEIN 1-RELATED"/>
    <property type="match status" value="1"/>
</dbReference>
<dbReference type="Gene3D" id="2.40.170.20">
    <property type="entry name" value="TonB-dependent receptor, beta-barrel domain"/>
    <property type="match status" value="1"/>
</dbReference>
<organism evidence="10 11">
    <name type="scientific">Sphingobacterium paucimobilis HER1398</name>
    <dbReference type="NCBI Taxonomy" id="1346330"/>
    <lineage>
        <taxon>Bacteria</taxon>
        <taxon>Pseudomonadati</taxon>
        <taxon>Bacteroidota</taxon>
        <taxon>Sphingobacteriia</taxon>
        <taxon>Sphingobacteriales</taxon>
        <taxon>Sphingobacteriaceae</taxon>
        <taxon>Sphingobacterium</taxon>
    </lineage>
</organism>
<dbReference type="NCBIfam" id="TIGR04057">
    <property type="entry name" value="SusC_RagA_signa"/>
    <property type="match status" value="1"/>
</dbReference>
<evidence type="ECO:0000256" key="7">
    <source>
        <dbReference type="ARBA" id="ARBA00023237"/>
    </source>
</evidence>
<comment type="subcellular location">
    <subcellularLocation>
        <location evidence="1 8">Cell outer membrane</location>
        <topology evidence="1 8">Multi-pass membrane protein</topology>
    </subcellularLocation>
</comment>
<dbReference type="InterPro" id="IPR039426">
    <property type="entry name" value="TonB-dep_rcpt-like"/>
</dbReference>
<reference evidence="10 11" key="1">
    <citation type="journal article" date="2013" name="Genome Announc.">
        <title>The Draft Genome Sequence of Sphingomonas paucimobilis Strain HER1398 (Proteobacteria), Host to the Giant PAU Phage, Indicates That It Is a Member of the Genus Sphingobacterium (Bacteroidetes).</title>
        <authorList>
            <person name="White R.A.III."/>
            <person name="Suttle C.A."/>
        </authorList>
    </citation>
    <scope>NUCLEOTIDE SEQUENCE [LARGE SCALE GENOMIC DNA]</scope>
    <source>
        <strain evidence="10 11">HER1398</strain>
    </source>
</reference>
<keyword evidence="7 8" id="KW-0998">Cell outer membrane</keyword>
<evidence type="ECO:0000259" key="9">
    <source>
        <dbReference type="Pfam" id="PF07715"/>
    </source>
</evidence>
<keyword evidence="11" id="KW-1185">Reference proteome</keyword>
<dbReference type="Gene3D" id="2.170.130.10">
    <property type="entry name" value="TonB-dependent receptor, plug domain"/>
    <property type="match status" value="1"/>
</dbReference>
<comment type="similarity">
    <text evidence="8">Belongs to the TonB-dependent receptor family.</text>
</comment>
<evidence type="ECO:0000256" key="4">
    <source>
        <dbReference type="ARBA" id="ARBA00022692"/>
    </source>
</evidence>
<evidence type="ECO:0000313" key="10">
    <source>
        <dbReference type="EMBL" id="ERJ57184.1"/>
    </source>
</evidence>
<feature type="domain" description="TonB-dependent receptor plug" evidence="9">
    <location>
        <begin position="142"/>
        <end position="270"/>
    </location>
</feature>
<dbReference type="OrthoDB" id="9768177at2"/>
<keyword evidence="5" id="KW-0732">Signal</keyword>
<comment type="caution">
    <text evidence="10">The sequence shown here is derived from an EMBL/GenBank/DDBJ whole genome shotgun (WGS) entry which is preliminary data.</text>
</comment>
<dbReference type="SUPFAM" id="SSF56935">
    <property type="entry name" value="Porins"/>
    <property type="match status" value="1"/>
</dbReference>
<keyword evidence="3 8" id="KW-1134">Transmembrane beta strand</keyword>
<dbReference type="GO" id="GO:0009279">
    <property type="term" value="C:cell outer membrane"/>
    <property type="evidence" value="ECO:0007669"/>
    <property type="project" value="UniProtKB-SubCell"/>
</dbReference>
<protein>
    <recommendedName>
        <fullName evidence="9">TonB-dependent receptor plug domain-containing protein</fullName>
    </recommendedName>
</protein>
<gene>
    <name evidence="10" type="ORF">M472_00245</name>
</gene>
<evidence type="ECO:0000256" key="6">
    <source>
        <dbReference type="ARBA" id="ARBA00023136"/>
    </source>
</evidence>
<evidence type="ECO:0000256" key="5">
    <source>
        <dbReference type="ARBA" id="ARBA00022729"/>
    </source>
</evidence>
<dbReference type="InterPro" id="IPR012910">
    <property type="entry name" value="Plug_dom"/>
</dbReference>
<proteinExistence type="inferred from homology"/>
<evidence type="ECO:0000256" key="8">
    <source>
        <dbReference type="PROSITE-ProRule" id="PRU01360"/>
    </source>
</evidence>
<dbReference type="STRING" id="1346330.M472_00245"/>
<dbReference type="RefSeq" id="WP_021071915.1">
    <property type="nucleotide sequence ID" value="NZ_ATDL01000022.1"/>
</dbReference>
<dbReference type="PROSITE" id="PS52016">
    <property type="entry name" value="TONB_DEPENDENT_REC_3"/>
    <property type="match status" value="1"/>
</dbReference>
<dbReference type="Proteomes" id="UP000016584">
    <property type="component" value="Unassembled WGS sequence"/>
</dbReference>
<accession>U2IWX4</accession>
<keyword evidence="2 8" id="KW-0813">Transport</keyword>
<dbReference type="InterPro" id="IPR036942">
    <property type="entry name" value="Beta-barrel_TonB_sf"/>
</dbReference>
<dbReference type="EMBL" id="ATDL01000022">
    <property type="protein sequence ID" value="ERJ57184.1"/>
    <property type="molecule type" value="Genomic_DNA"/>
</dbReference>
<evidence type="ECO:0000313" key="11">
    <source>
        <dbReference type="Proteomes" id="UP000016584"/>
    </source>
</evidence>
<dbReference type="GO" id="GO:0044718">
    <property type="term" value="P:siderophore transmembrane transport"/>
    <property type="evidence" value="ECO:0007669"/>
    <property type="project" value="TreeGrafter"/>
</dbReference>
<dbReference type="PATRIC" id="fig|1346330.5.peg.3909"/>
<dbReference type="GO" id="GO:0015344">
    <property type="term" value="F:siderophore uptake transmembrane transporter activity"/>
    <property type="evidence" value="ECO:0007669"/>
    <property type="project" value="TreeGrafter"/>
</dbReference>
<dbReference type="Pfam" id="PF07715">
    <property type="entry name" value="Plug"/>
    <property type="match status" value="1"/>
</dbReference>
<dbReference type="AlphaFoldDB" id="U2IWX4"/>
<evidence type="ECO:0000256" key="3">
    <source>
        <dbReference type="ARBA" id="ARBA00022452"/>
    </source>
</evidence>
<dbReference type="InterPro" id="IPR008969">
    <property type="entry name" value="CarboxyPept-like_regulatory"/>
</dbReference>
<evidence type="ECO:0000256" key="2">
    <source>
        <dbReference type="ARBA" id="ARBA00022448"/>
    </source>
</evidence>
<name>U2IWX4_9SPHI</name>
<dbReference type="eggNOG" id="COG4206">
    <property type="taxonomic scope" value="Bacteria"/>
</dbReference>
<dbReference type="InterPro" id="IPR023997">
    <property type="entry name" value="TonB-dep_OMP_SusC/RagA_CS"/>
</dbReference>